<dbReference type="GO" id="GO:0004180">
    <property type="term" value="F:carboxypeptidase activity"/>
    <property type="evidence" value="ECO:0007669"/>
    <property type="project" value="UniProtKB-ARBA"/>
</dbReference>
<protein>
    <submittedName>
        <fullName evidence="10">Murein L,D-transpeptidase</fullName>
    </submittedName>
</protein>
<dbReference type="Pfam" id="PF01471">
    <property type="entry name" value="PG_binding_1"/>
    <property type="match status" value="1"/>
</dbReference>
<dbReference type="PANTHER" id="PTHR41533">
    <property type="entry name" value="L,D-TRANSPEPTIDASE HI_1667-RELATED"/>
    <property type="match status" value="1"/>
</dbReference>
<name>A0A5C5GEI8_9RHOB</name>
<evidence type="ECO:0000256" key="5">
    <source>
        <dbReference type="ARBA" id="ARBA00022984"/>
    </source>
</evidence>
<dbReference type="Pfam" id="PF03734">
    <property type="entry name" value="YkuD"/>
    <property type="match status" value="1"/>
</dbReference>
<dbReference type="PROSITE" id="PS52029">
    <property type="entry name" value="LD_TPASE"/>
    <property type="match status" value="1"/>
</dbReference>
<dbReference type="InterPro" id="IPR045380">
    <property type="entry name" value="LD_TPept_scaffold_dom"/>
</dbReference>
<dbReference type="InterPro" id="IPR036366">
    <property type="entry name" value="PGBDSf"/>
</dbReference>
<dbReference type="SUPFAM" id="SSF47090">
    <property type="entry name" value="PGBD-like"/>
    <property type="match status" value="1"/>
</dbReference>
<dbReference type="InterPro" id="IPR005490">
    <property type="entry name" value="LD_TPept_cat_dom"/>
</dbReference>
<keyword evidence="11" id="KW-1185">Reference proteome</keyword>
<comment type="pathway">
    <text evidence="1 7">Cell wall biogenesis; peptidoglycan biosynthesis.</text>
</comment>
<organism evidence="10 11">
    <name type="scientific">Pelagovum pacificum</name>
    <dbReference type="NCBI Taxonomy" id="2588711"/>
    <lineage>
        <taxon>Bacteria</taxon>
        <taxon>Pseudomonadati</taxon>
        <taxon>Pseudomonadota</taxon>
        <taxon>Alphaproteobacteria</taxon>
        <taxon>Rhodobacterales</taxon>
        <taxon>Paracoccaceae</taxon>
        <taxon>Pelagovum</taxon>
    </lineage>
</organism>
<dbReference type="GO" id="GO:0016740">
    <property type="term" value="F:transferase activity"/>
    <property type="evidence" value="ECO:0007669"/>
    <property type="project" value="UniProtKB-KW"/>
</dbReference>
<keyword evidence="3" id="KW-0808">Transferase</keyword>
<keyword evidence="4 7" id="KW-0133">Cell shape</keyword>
<feature type="active site" description="Nucleophile" evidence="7">
    <location>
        <position position="436"/>
    </location>
</feature>
<dbReference type="UniPathway" id="UPA00219"/>
<dbReference type="RefSeq" id="WP_140192706.1">
    <property type="nucleotide sequence ID" value="NZ_CP065915.1"/>
</dbReference>
<dbReference type="EMBL" id="VFFF01000001">
    <property type="protein sequence ID" value="TNY32026.1"/>
    <property type="molecule type" value="Genomic_DNA"/>
</dbReference>
<evidence type="ECO:0000256" key="2">
    <source>
        <dbReference type="ARBA" id="ARBA00005992"/>
    </source>
</evidence>
<dbReference type="Gene3D" id="1.10.101.10">
    <property type="entry name" value="PGBD-like superfamily/PGBD"/>
    <property type="match status" value="1"/>
</dbReference>
<evidence type="ECO:0000256" key="3">
    <source>
        <dbReference type="ARBA" id="ARBA00022679"/>
    </source>
</evidence>
<dbReference type="GO" id="GO:0009252">
    <property type="term" value="P:peptidoglycan biosynthetic process"/>
    <property type="evidence" value="ECO:0007669"/>
    <property type="project" value="UniProtKB-UniPathway"/>
</dbReference>
<dbReference type="Proteomes" id="UP000314011">
    <property type="component" value="Unassembled WGS sequence"/>
</dbReference>
<accession>A0A5C5GEI8</accession>
<dbReference type="AlphaFoldDB" id="A0A5C5GEI8"/>
<keyword evidence="5 7" id="KW-0573">Peptidoglycan synthesis</keyword>
<comment type="caution">
    <text evidence="10">The sequence shown here is derived from an EMBL/GenBank/DDBJ whole genome shotgun (WGS) entry which is preliminary data.</text>
</comment>
<feature type="active site" description="Proton donor/acceptor" evidence="7">
    <location>
        <position position="417"/>
    </location>
</feature>
<dbReference type="Gene3D" id="2.40.440.10">
    <property type="entry name" value="L,D-transpeptidase catalytic domain-like"/>
    <property type="match status" value="1"/>
</dbReference>
<evidence type="ECO:0000259" key="9">
    <source>
        <dbReference type="PROSITE" id="PS52029"/>
    </source>
</evidence>
<evidence type="ECO:0000256" key="1">
    <source>
        <dbReference type="ARBA" id="ARBA00004752"/>
    </source>
</evidence>
<dbReference type="GO" id="GO:0008360">
    <property type="term" value="P:regulation of cell shape"/>
    <property type="evidence" value="ECO:0007669"/>
    <property type="project" value="UniProtKB-UniRule"/>
</dbReference>
<dbReference type="CDD" id="cd16913">
    <property type="entry name" value="YkuD_like"/>
    <property type="match status" value="1"/>
</dbReference>
<dbReference type="SUPFAM" id="SSF141523">
    <property type="entry name" value="L,D-transpeptidase catalytic domain-like"/>
    <property type="match status" value="1"/>
</dbReference>
<evidence type="ECO:0000256" key="7">
    <source>
        <dbReference type="PROSITE-ProRule" id="PRU01373"/>
    </source>
</evidence>
<evidence type="ECO:0000313" key="11">
    <source>
        <dbReference type="Proteomes" id="UP000314011"/>
    </source>
</evidence>
<proteinExistence type="inferred from homology"/>
<dbReference type="Pfam" id="PF20142">
    <property type="entry name" value="Scaffold"/>
    <property type="match status" value="1"/>
</dbReference>
<dbReference type="GO" id="GO:0071555">
    <property type="term" value="P:cell wall organization"/>
    <property type="evidence" value="ECO:0007669"/>
    <property type="project" value="UniProtKB-UniRule"/>
</dbReference>
<keyword evidence="6 7" id="KW-0961">Cell wall biogenesis/degradation</keyword>
<dbReference type="InterPro" id="IPR002477">
    <property type="entry name" value="Peptidoglycan-bd-like"/>
</dbReference>
<dbReference type="InterPro" id="IPR052905">
    <property type="entry name" value="LD-transpeptidase_YkuD-like"/>
</dbReference>
<evidence type="ECO:0000256" key="6">
    <source>
        <dbReference type="ARBA" id="ARBA00023316"/>
    </source>
</evidence>
<evidence type="ECO:0000313" key="10">
    <source>
        <dbReference type="EMBL" id="TNY32026.1"/>
    </source>
</evidence>
<reference evidence="10 11" key="1">
    <citation type="submission" date="2019-06" db="EMBL/GenBank/DDBJ databases">
        <title>Genome of new Rhodobacteraceae sp. SM1903.</title>
        <authorList>
            <person name="Ren X."/>
        </authorList>
    </citation>
    <scope>NUCLEOTIDE SEQUENCE [LARGE SCALE GENOMIC DNA]</scope>
    <source>
        <strain evidence="10 11">SM1903</strain>
    </source>
</reference>
<dbReference type="PANTHER" id="PTHR41533:SF2">
    <property type="entry name" value="BLR7131 PROTEIN"/>
    <property type="match status" value="1"/>
</dbReference>
<feature type="domain" description="L,D-TPase catalytic" evidence="9">
    <location>
        <begin position="300"/>
        <end position="461"/>
    </location>
</feature>
<gene>
    <name evidence="10" type="ORF">FHY64_01610</name>
</gene>
<feature type="chain" id="PRO_5022917176" evidence="8">
    <location>
        <begin position="27"/>
        <end position="525"/>
    </location>
</feature>
<keyword evidence="8" id="KW-0732">Signal</keyword>
<sequence length="525" mass="58372">MPLPRPAFLKSTALALSLALSATVVATVPAAAQDIEIRLTPFHQAVAEAAARDEDLAAFYRERGFEGVWLGDEAASHRAAFFAAMEDAHVHGLPEARFDPYAVMSMLENARTADALGRAEVEMSRIFLDFAREMENGVLIPSRVNNLIKREVLYTPRREQLEGYFANAPVGYLRQLAPNSPEYQRLLRVKMQMEQQLRDGGYGPGVTASLREGSVGVQVVHLRNRLMAMGFLDRTVTTTFDTQMKEAVMAFQSSIGLNPDGVVGGATLSALNVPLEDRLKQVLVAMERERWMNNLERGQRHVWVNLTDFTAAIVDDDHVTFRTRSVIGAHALSRQTPEFSDTMEHMVINPYWYVPRSIINGEYGGRVPAGFEAVNYRGQIVNTRDASNVSVRQRPGPGNALGRVKFMFPNSYNIYLHDTPSQHLFANPVRAYSHGCIRLDDPYDFAYELLRVQEDDPVGFFQSRLNSGANTHVPLDQPVPVHLIYRTAFTNADGLMNYRNDIYGRDAEVWNALAAAGVAIGAVGG</sequence>
<dbReference type="InterPro" id="IPR038063">
    <property type="entry name" value="Transpep_catalytic_dom"/>
</dbReference>
<comment type="similarity">
    <text evidence="2">Belongs to the YkuD family.</text>
</comment>
<feature type="signal peptide" evidence="8">
    <location>
        <begin position="1"/>
        <end position="26"/>
    </location>
</feature>
<dbReference type="OrthoDB" id="9778545at2"/>
<evidence type="ECO:0000256" key="8">
    <source>
        <dbReference type="SAM" id="SignalP"/>
    </source>
</evidence>
<dbReference type="InterPro" id="IPR036365">
    <property type="entry name" value="PGBD-like_sf"/>
</dbReference>
<evidence type="ECO:0000256" key="4">
    <source>
        <dbReference type="ARBA" id="ARBA00022960"/>
    </source>
</evidence>